<dbReference type="Proteomes" id="UP001642484">
    <property type="component" value="Unassembled WGS sequence"/>
</dbReference>
<protein>
    <submittedName>
        <fullName evidence="1">Uncharacterized protein</fullName>
    </submittedName>
</protein>
<evidence type="ECO:0000313" key="1">
    <source>
        <dbReference type="EMBL" id="CAK9053799.1"/>
    </source>
</evidence>
<dbReference type="InterPro" id="IPR029063">
    <property type="entry name" value="SAM-dependent_MTases_sf"/>
</dbReference>
<dbReference type="EMBL" id="CAXAMN010019169">
    <property type="protein sequence ID" value="CAK9053799.1"/>
    <property type="molecule type" value="Genomic_DNA"/>
</dbReference>
<name>A0ABP0MUX3_9DINO</name>
<proteinExistence type="predicted"/>
<keyword evidence="2" id="KW-1185">Reference proteome</keyword>
<gene>
    <name evidence="1" type="ORF">CCMP2556_LOCUS26991</name>
</gene>
<comment type="caution">
    <text evidence="1">The sequence shown here is derived from an EMBL/GenBank/DDBJ whole genome shotgun (WGS) entry which is preliminary data.</text>
</comment>
<sequence length="295" mass="34057">MVPVFFCTEVEKNNACKKLLHEHWPNTCLASDMFDLLKTIPASAKGKAWSPRKLKLAKDFNCYAHSKKMGKKDGFANPLTKQLHDISTAMIPRTKLAIHENVTEYAEDEYLKEETGFIVQKTELSPRLFGEPTNRNRAWRILFDPEKVFWNCIYTFKELTKIFLVPHGSPLRVSPLIFLTATEKEIKVHSKMLEDLSPSEAYHLNKFMEQRPSKGFYDLSSNPDHRRRTETSDGALMTLTTNTHIWSCEKERMLTAKEMLATLGYPCRATMANQLQTDARLDFTQRILSSNFIFP</sequence>
<dbReference type="SUPFAM" id="SSF53335">
    <property type="entry name" value="S-adenosyl-L-methionine-dependent methyltransferases"/>
    <property type="match status" value="1"/>
</dbReference>
<organism evidence="1 2">
    <name type="scientific">Durusdinium trenchii</name>
    <dbReference type="NCBI Taxonomy" id="1381693"/>
    <lineage>
        <taxon>Eukaryota</taxon>
        <taxon>Sar</taxon>
        <taxon>Alveolata</taxon>
        <taxon>Dinophyceae</taxon>
        <taxon>Suessiales</taxon>
        <taxon>Symbiodiniaceae</taxon>
        <taxon>Durusdinium</taxon>
    </lineage>
</organism>
<accession>A0ABP0MUX3</accession>
<dbReference type="Gene3D" id="3.40.50.150">
    <property type="entry name" value="Vaccinia Virus protein VP39"/>
    <property type="match status" value="1"/>
</dbReference>
<evidence type="ECO:0000313" key="2">
    <source>
        <dbReference type="Proteomes" id="UP001642484"/>
    </source>
</evidence>
<reference evidence="1 2" key="1">
    <citation type="submission" date="2024-02" db="EMBL/GenBank/DDBJ databases">
        <authorList>
            <person name="Chen Y."/>
            <person name="Shah S."/>
            <person name="Dougan E. K."/>
            <person name="Thang M."/>
            <person name="Chan C."/>
        </authorList>
    </citation>
    <scope>NUCLEOTIDE SEQUENCE [LARGE SCALE GENOMIC DNA]</scope>
</reference>